<dbReference type="PROSITE" id="PS50110">
    <property type="entry name" value="RESPONSE_REGULATORY"/>
    <property type="match status" value="1"/>
</dbReference>
<proteinExistence type="predicted"/>
<feature type="modified residue" description="4-aspartylphosphate" evidence="1">
    <location>
        <position position="57"/>
    </location>
</feature>
<gene>
    <name evidence="3" type="ORF">ACFSRY_13915</name>
</gene>
<comment type="caution">
    <text evidence="3">The sequence shown here is derived from an EMBL/GenBank/DDBJ whole genome shotgun (WGS) entry which is preliminary data.</text>
</comment>
<keyword evidence="1" id="KW-0597">Phosphoprotein</keyword>
<dbReference type="InterPro" id="IPR052893">
    <property type="entry name" value="TCS_response_regulator"/>
</dbReference>
<sequence>MKTFIIDDDPISSCLTEMVLKLEGFTENTLTFSSAEESLDFLAEDMKEHLPKVIFLDLNMPTMNGWQFLQALKPHESVLTQDCAIYILTSSIDPAERRRAKEYGVVRGFISKPLTEEHLLNIKQDLHKVV</sequence>
<keyword evidence="4" id="KW-1185">Reference proteome</keyword>
<evidence type="ECO:0000256" key="1">
    <source>
        <dbReference type="PROSITE-ProRule" id="PRU00169"/>
    </source>
</evidence>
<protein>
    <submittedName>
        <fullName evidence="3">Two-component system response regulator</fullName>
    </submittedName>
</protein>
<dbReference type="Pfam" id="PF00072">
    <property type="entry name" value="Response_reg"/>
    <property type="match status" value="1"/>
</dbReference>
<name>A0ABW5IQD4_9BACT</name>
<dbReference type="PANTHER" id="PTHR44520">
    <property type="entry name" value="RESPONSE REGULATOR RCP1-RELATED"/>
    <property type="match status" value="1"/>
</dbReference>
<dbReference type="InterPro" id="IPR011006">
    <property type="entry name" value="CheY-like_superfamily"/>
</dbReference>
<evidence type="ECO:0000313" key="3">
    <source>
        <dbReference type="EMBL" id="MFD2514969.1"/>
    </source>
</evidence>
<reference evidence="4" key="1">
    <citation type="journal article" date="2019" name="Int. J. Syst. Evol. Microbiol.">
        <title>The Global Catalogue of Microorganisms (GCM) 10K type strain sequencing project: providing services to taxonomists for standard genome sequencing and annotation.</title>
        <authorList>
            <consortium name="The Broad Institute Genomics Platform"/>
            <consortium name="The Broad Institute Genome Sequencing Center for Infectious Disease"/>
            <person name="Wu L."/>
            <person name="Ma J."/>
        </authorList>
    </citation>
    <scope>NUCLEOTIDE SEQUENCE [LARGE SCALE GENOMIC DNA]</scope>
    <source>
        <strain evidence="4">KCTC 42498</strain>
    </source>
</reference>
<feature type="domain" description="Response regulatory" evidence="2">
    <location>
        <begin position="2"/>
        <end position="127"/>
    </location>
</feature>
<evidence type="ECO:0000259" key="2">
    <source>
        <dbReference type="PROSITE" id="PS50110"/>
    </source>
</evidence>
<dbReference type="Gene3D" id="3.40.50.2300">
    <property type="match status" value="1"/>
</dbReference>
<dbReference type="EMBL" id="JBHULU010000020">
    <property type="protein sequence ID" value="MFD2514969.1"/>
    <property type="molecule type" value="Genomic_DNA"/>
</dbReference>
<accession>A0ABW5IQD4</accession>
<dbReference type="SMART" id="SM00448">
    <property type="entry name" value="REC"/>
    <property type="match status" value="1"/>
</dbReference>
<dbReference type="InterPro" id="IPR001789">
    <property type="entry name" value="Sig_transdc_resp-reg_receiver"/>
</dbReference>
<dbReference type="PANTHER" id="PTHR44520:SF2">
    <property type="entry name" value="RESPONSE REGULATOR RCP1"/>
    <property type="match status" value="1"/>
</dbReference>
<dbReference type="SUPFAM" id="SSF52172">
    <property type="entry name" value="CheY-like"/>
    <property type="match status" value="1"/>
</dbReference>
<dbReference type="RefSeq" id="WP_377508742.1">
    <property type="nucleotide sequence ID" value="NZ_JBHULU010000020.1"/>
</dbReference>
<organism evidence="3 4">
    <name type="scientific">Pontibacter locisalis</name>
    <dbReference type="NCBI Taxonomy" id="1719035"/>
    <lineage>
        <taxon>Bacteria</taxon>
        <taxon>Pseudomonadati</taxon>
        <taxon>Bacteroidota</taxon>
        <taxon>Cytophagia</taxon>
        <taxon>Cytophagales</taxon>
        <taxon>Hymenobacteraceae</taxon>
        <taxon>Pontibacter</taxon>
    </lineage>
</organism>
<dbReference type="Proteomes" id="UP001597544">
    <property type="component" value="Unassembled WGS sequence"/>
</dbReference>
<evidence type="ECO:0000313" key="4">
    <source>
        <dbReference type="Proteomes" id="UP001597544"/>
    </source>
</evidence>